<evidence type="ECO:0000313" key="1">
    <source>
        <dbReference type="EMBL" id="KAI8427730.1"/>
    </source>
</evidence>
<proteinExistence type="predicted"/>
<reference evidence="1 2" key="1">
    <citation type="journal article" date="2022" name="Genome Biol. Evol.">
        <title>The Spruce Budworm Genome: Reconstructing the Evolutionary History of Antifreeze Proteins.</title>
        <authorList>
            <person name="Beliveau C."/>
            <person name="Gagne P."/>
            <person name="Picq S."/>
            <person name="Vernygora O."/>
            <person name="Keeling C.I."/>
            <person name="Pinkney K."/>
            <person name="Doucet D."/>
            <person name="Wen F."/>
            <person name="Johnston J.S."/>
            <person name="Maaroufi H."/>
            <person name="Boyle B."/>
            <person name="Laroche J."/>
            <person name="Dewar K."/>
            <person name="Juretic N."/>
            <person name="Blackburn G."/>
            <person name="Nisole A."/>
            <person name="Brunet B."/>
            <person name="Brandao M."/>
            <person name="Lumley L."/>
            <person name="Duan J."/>
            <person name="Quan G."/>
            <person name="Lucarotti C.J."/>
            <person name="Roe A.D."/>
            <person name="Sperling F.A.H."/>
            <person name="Levesque R.C."/>
            <person name="Cusson M."/>
        </authorList>
    </citation>
    <scope>NUCLEOTIDE SEQUENCE [LARGE SCALE GENOMIC DNA]</scope>
    <source>
        <strain evidence="1">Glfc:IPQL:Cfum</strain>
    </source>
</reference>
<dbReference type="EMBL" id="CM046103">
    <property type="protein sequence ID" value="KAI8427730.1"/>
    <property type="molecule type" value="Genomic_DNA"/>
</dbReference>
<sequence>MSSPRKTNIFSKIADTADYALGSASLRAALPQPEPDHAPDVLLQALQHTMAVLHSFTDLGLHDKKIIYGSDAEPLRICLQAYLTSVACTEYFMTGATRLSPKIKYFEASSASTLQLAVFSGEHWDTDRWSFLLSCCDSSQLADGAAVAIVFHNISAFKDTSKNGTLHLRCLELIELLADDDDDDDANAGAVHRYRDGHKQKR</sequence>
<name>A0ACC0JU59_CHOFU</name>
<accession>A0ACC0JU59</accession>
<organism evidence="1 2">
    <name type="scientific">Choristoneura fumiferana</name>
    <name type="common">Spruce budworm moth</name>
    <name type="synonym">Archips fumiferana</name>
    <dbReference type="NCBI Taxonomy" id="7141"/>
    <lineage>
        <taxon>Eukaryota</taxon>
        <taxon>Metazoa</taxon>
        <taxon>Ecdysozoa</taxon>
        <taxon>Arthropoda</taxon>
        <taxon>Hexapoda</taxon>
        <taxon>Insecta</taxon>
        <taxon>Pterygota</taxon>
        <taxon>Neoptera</taxon>
        <taxon>Endopterygota</taxon>
        <taxon>Lepidoptera</taxon>
        <taxon>Glossata</taxon>
        <taxon>Ditrysia</taxon>
        <taxon>Tortricoidea</taxon>
        <taxon>Tortricidae</taxon>
        <taxon>Tortricinae</taxon>
        <taxon>Choristoneura</taxon>
    </lineage>
</organism>
<comment type="caution">
    <text evidence="1">The sequence shown here is derived from an EMBL/GenBank/DDBJ whole genome shotgun (WGS) entry which is preliminary data.</text>
</comment>
<gene>
    <name evidence="1" type="ORF">MSG28_002162</name>
</gene>
<protein>
    <submittedName>
        <fullName evidence="1">Uncharacterized protein</fullName>
    </submittedName>
</protein>
<keyword evidence="2" id="KW-1185">Reference proteome</keyword>
<evidence type="ECO:0000313" key="2">
    <source>
        <dbReference type="Proteomes" id="UP001064048"/>
    </source>
</evidence>
<dbReference type="Proteomes" id="UP001064048">
    <property type="component" value="Chromosome 3"/>
</dbReference>